<accession>C6HFD6</accession>
<organism evidence="1 2">
    <name type="scientific">Ajellomyces capsulatus (strain H143)</name>
    <name type="common">Darling's disease fungus</name>
    <name type="synonym">Histoplasma capsulatum</name>
    <dbReference type="NCBI Taxonomy" id="544712"/>
    <lineage>
        <taxon>Eukaryota</taxon>
        <taxon>Fungi</taxon>
        <taxon>Dikarya</taxon>
        <taxon>Ascomycota</taxon>
        <taxon>Pezizomycotina</taxon>
        <taxon>Eurotiomycetes</taxon>
        <taxon>Eurotiomycetidae</taxon>
        <taxon>Onygenales</taxon>
        <taxon>Ajellomycetaceae</taxon>
        <taxon>Histoplasma</taxon>
    </lineage>
</organism>
<dbReference type="AlphaFoldDB" id="C6HFD6"/>
<proteinExistence type="predicted"/>
<dbReference type="OrthoDB" id="10664704at2759"/>
<dbReference type="VEuPathDB" id="FungiDB:HCDG_04659"/>
<reference evidence="2" key="1">
    <citation type="submission" date="2009-05" db="EMBL/GenBank/DDBJ databases">
        <title>The genome sequence of Ajellomyces capsulatus strain H143.</title>
        <authorList>
            <person name="Champion M."/>
            <person name="Cuomo C.A."/>
            <person name="Ma L.-J."/>
            <person name="Henn M.R."/>
            <person name="Sil A."/>
            <person name="Goldman B."/>
            <person name="Young S.K."/>
            <person name="Kodira C.D."/>
            <person name="Zeng Q."/>
            <person name="Koehrsen M."/>
            <person name="Alvarado L."/>
            <person name="Berlin A.M."/>
            <person name="Borenstein D."/>
            <person name="Chen Z."/>
            <person name="Engels R."/>
            <person name="Freedman E."/>
            <person name="Gellesch M."/>
            <person name="Goldberg J."/>
            <person name="Griggs A."/>
            <person name="Gujja S."/>
            <person name="Heiman D.I."/>
            <person name="Hepburn T.A."/>
            <person name="Howarth C."/>
            <person name="Jen D."/>
            <person name="Larson L."/>
            <person name="Lewis B."/>
            <person name="Mehta T."/>
            <person name="Park D."/>
            <person name="Pearson M."/>
            <person name="Roberts A."/>
            <person name="Saif S."/>
            <person name="Shea T.D."/>
            <person name="Shenoy N."/>
            <person name="Sisk P."/>
            <person name="Stolte C."/>
            <person name="Sykes S."/>
            <person name="Walk T."/>
            <person name="White J."/>
            <person name="Yandava C."/>
            <person name="Klein B."/>
            <person name="McEwen J.G."/>
            <person name="Puccia R."/>
            <person name="Goldman G.H."/>
            <person name="Felipe M.S."/>
            <person name="Nino-Vega G."/>
            <person name="San-Blas G."/>
            <person name="Taylor J.W."/>
            <person name="Mendoza L."/>
            <person name="Galagan J.E."/>
            <person name="Nusbaum C."/>
            <person name="Birren B.W."/>
        </authorList>
    </citation>
    <scope>NUCLEOTIDE SEQUENCE [LARGE SCALE GENOMIC DNA]</scope>
    <source>
        <strain evidence="2">H143</strain>
    </source>
</reference>
<dbReference type="EMBL" id="GG692424">
    <property type="protein sequence ID" value="EER41013.1"/>
    <property type="molecule type" value="Genomic_DNA"/>
</dbReference>
<evidence type="ECO:0000313" key="2">
    <source>
        <dbReference type="Proteomes" id="UP000002624"/>
    </source>
</evidence>
<gene>
    <name evidence="1" type="ORF">HCDG_04659</name>
</gene>
<sequence length="107" mass="12316">MKALLAPGKAHYVSTVVQNIVTVPVLAVFYPQPRDSLNLKRVERFQEVDKRVEAAIGFDERCPGLSRATLAHQFDVPYHRRCSRQMGKKIAFDEMLDNFRSFTIHQL</sequence>
<protein>
    <submittedName>
        <fullName evidence="1">Uncharacterized protein</fullName>
    </submittedName>
</protein>
<name>C6HFD6_AJECH</name>
<evidence type="ECO:0000313" key="1">
    <source>
        <dbReference type="EMBL" id="EER41013.1"/>
    </source>
</evidence>
<dbReference type="HOGENOM" id="CLU_2209239_0_0_1"/>
<dbReference type="Proteomes" id="UP000002624">
    <property type="component" value="Unassembled WGS sequence"/>
</dbReference>